<evidence type="ECO:0000256" key="1">
    <source>
        <dbReference type="SAM" id="Phobius"/>
    </source>
</evidence>
<dbReference type="EMBL" id="ATBP01000174">
    <property type="protein sequence ID" value="ETR72194.1"/>
    <property type="molecule type" value="Genomic_DNA"/>
</dbReference>
<keyword evidence="1" id="KW-1133">Transmembrane helix</keyword>
<organism evidence="2 3">
    <name type="scientific">Candidatus Magnetoglobus multicellularis str. Araruama</name>
    <dbReference type="NCBI Taxonomy" id="890399"/>
    <lineage>
        <taxon>Bacteria</taxon>
        <taxon>Pseudomonadati</taxon>
        <taxon>Thermodesulfobacteriota</taxon>
        <taxon>Desulfobacteria</taxon>
        <taxon>Desulfobacterales</taxon>
        <taxon>Desulfobacteraceae</taxon>
        <taxon>Candidatus Magnetoglobus</taxon>
    </lineage>
</organism>
<name>A0A1V1PBP7_9BACT</name>
<protein>
    <submittedName>
        <fullName evidence="2">Type IV pilus assembly protein PilW</fullName>
    </submittedName>
</protein>
<evidence type="ECO:0000313" key="3">
    <source>
        <dbReference type="Proteomes" id="UP000189670"/>
    </source>
</evidence>
<evidence type="ECO:0000313" key="2">
    <source>
        <dbReference type="EMBL" id="ETR72194.1"/>
    </source>
</evidence>
<keyword evidence="1" id="KW-0812">Transmembrane</keyword>
<proteinExistence type="predicted"/>
<reference evidence="3" key="1">
    <citation type="submission" date="2012-11" db="EMBL/GenBank/DDBJ databases">
        <authorList>
            <person name="Lucero-Rivera Y.E."/>
            <person name="Tovar-Ramirez D."/>
        </authorList>
    </citation>
    <scope>NUCLEOTIDE SEQUENCE [LARGE SCALE GENOMIC DNA]</scope>
    <source>
        <strain evidence="3">Araruama</strain>
    </source>
</reference>
<feature type="transmembrane region" description="Helical" evidence="1">
    <location>
        <begin position="20"/>
        <end position="38"/>
    </location>
</feature>
<sequence>MRSMTRNLKNNHGFTIAEVLVYIGMSALLTAGVMKIYVTNTQISASQKNIAQMYQEIRAAMNMMTTELRRAGCDPLGTNKGRTLSSEDYLGFLDNDDDDHLNTDENSIHFTHDTTEPSDGWPYSINENVAYYCKGATSTGGQNLYRWCEASEQEYLLARNIKSLDFEYYDSEGEPFTISVDSDRAKIRVVKITLTAETAKKDHLSGEKKEQTLTAYVRIRNLNL</sequence>
<dbReference type="AlphaFoldDB" id="A0A1V1PBP7"/>
<dbReference type="Proteomes" id="UP000189670">
    <property type="component" value="Unassembled WGS sequence"/>
</dbReference>
<dbReference type="SUPFAM" id="SSF54523">
    <property type="entry name" value="Pili subunits"/>
    <property type="match status" value="1"/>
</dbReference>
<gene>
    <name evidence="2" type="ORF">OMM_01909</name>
</gene>
<comment type="caution">
    <text evidence="2">The sequence shown here is derived from an EMBL/GenBank/DDBJ whole genome shotgun (WGS) entry which is preliminary data.</text>
</comment>
<dbReference type="InterPro" id="IPR045584">
    <property type="entry name" value="Pilin-like"/>
</dbReference>
<keyword evidence="1" id="KW-0472">Membrane</keyword>
<accession>A0A1V1PBP7</accession>